<proteinExistence type="predicted"/>
<gene>
    <name evidence="2" type="ORF">DCHRY22_LOCUS411</name>
</gene>
<dbReference type="AlphaFoldDB" id="A0A8J2MGZ2"/>
<keyword evidence="3" id="KW-1185">Reference proteome</keyword>
<protein>
    <submittedName>
        <fullName evidence="2">(African queen) hypothetical protein</fullName>
    </submittedName>
</protein>
<feature type="region of interest" description="Disordered" evidence="1">
    <location>
        <begin position="48"/>
        <end position="73"/>
    </location>
</feature>
<reference evidence="2" key="1">
    <citation type="submission" date="2021-09" db="EMBL/GenBank/DDBJ databases">
        <authorList>
            <person name="Martin H S."/>
        </authorList>
    </citation>
    <scope>NUCLEOTIDE SEQUENCE</scope>
</reference>
<evidence type="ECO:0000313" key="2">
    <source>
        <dbReference type="EMBL" id="CAG9558222.1"/>
    </source>
</evidence>
<evidence type="ECO:0000256" key="1">
    <source>
        <dbReference type="SAM" id="MobiDB-lite"/>
    </source>
</evidence>
<dbReference type="Proteomes" id="UP000789524">
    <property type="component" value="Unassembled WGS sequence"/>
</dbReference>
<sequence>MHECTHVNTAQIAMWSICENEPYPDDRRAYPNLSRWRYALSDNVDQPALRTSEFHNGSRDATSTEVEPGLETA</sequence>
<accession>A0A8J2MGZ2</accession>
<organism evidence="2 3">
    <name type="scientific">Danaus chrysippus</name>
    <name type="common">African queen</name>
    <dbReference type="NCBI Taxonomy" id="151541"/>
    <lineage>
        <taxon>Eukaryota</taxon>
        <taxon>Metazoa</taxon>
        <taxon>Ecdysozoa</taxon>
        <taxon>Arthropoda</taxon>
        <taxon>Hexapoda</taxon>
        <taxon>Insecta</taxon>
        <taxon>Pterygota</taxon>
        <taxon>Neoptera</taxon>
        <taxon>Endopterygota</taxon>
        <taxon>Lepidoptera</taxon>
        <taxon>Glossata</taxon>
        <taxon>Ditrysia</taxon>
        <taxon>Papilionoidea</taxon>
        <taxon>Nymphalidae</taxon>
        <taxon>Danainae</taxon>
        <taxon>Danaini</taxon>
        <taxon>Danaina</taxon>
        <taxon>Danaus</taxon>
        <taxon>Anosia</taxon>
    </lineage>
</organism>
<evidence type="ECO:0000313" key="3">
    <source>
        <dbReference type="Proteomes" id="UP000789524"/>
    </source>
</evidence>
<dbReference type="EMBL" id="CAKASE010000043">
    <property type="protein sequence ID" value="CAG9558222.1"/>
    <property type="molecule type" value="Genomic_DNA"/>
</dbReference>
<name>A0A8J2MGZ2_9NEOP</name>
<comment type="caution">
    <text evidence="2">The sequence shown here is derived from an EMBL/GenBank/DDBJ whole genome shotgun (WGS) entry which is preliminary data.</text>
</comment>